<feature type="region of interest" description="Disordered" evidence="1">
    <location>
        <begin position="1"/>
        <end position="40"/>
    </location>
</feature>
<keyword evidence="3" id="KW-1185">Reference proteome</keyword>
<dbReference type="EMBL" id="CAWUPB010001195">
    <property type="protein sequence ID" value="CAK7355372.1"/>
    <property type="molecule type" value="Genomic_DNA"/>
</dbReference>
<sequence>MTYAANFAGSDEHSGAWENGEERQPKKNQQNPFLRNRIEDEGEKIKNELEKKNPTNLIKKLLARGNNNQGNKEIEKRFD</sequence>
<comment type="caution">
    <text evidence="2">The sequence shown here is derived from an EMBL/GenBank/DDBJ whole genome shotgun (WGS) entry which is preliminary data.</text>
</comment>
<dbReference type="AlphaFoldDB" id="A0AAV1SP35"/>
<name>A0AAV1SP35_9ROSI</name>
<reference evidence="2 3" key="1">
    <citation type="submission" date="2024-01" db="EMBL/GenBank/DDBJ databases">
        <authorList>
            <person name="Waweru B."/>
        </authorList>
    </citation>
    <scope>NUCLEOTIDE SEQUENCE [LARGE SCALE GENOMIC DNA]</scope>
</reference>
<evidence type="ECO:0000256" key="1">
    <source>
        <dbReference type="SAM" id="MobiDB-lite"/>
    </source>
</evidence>
<accession>A0AAV1SP35</accession>
<organism evidence="2 3">
    <name type="scientific">Dovyalis caffra</name>
    <dbReference type="NCBI Taxonomy" id="77055"/>
    <lineage>
        <taxon>Eukaryota</taxon>
        <taxon>Viridiplantae</taxon>
        <taxon>Streptophyta</taxon>
        <taxon>Embryophyta</taxon>
        <taxon>Tracheophyta</taxon>
        <taxon>Spermatophyta</taxon>
        <taxon>Magnoliopsida</taxon>
        <taxon>eudicotyledons</taxon>
        <taxon>Gunneridae</taxon>
        <taxon>Pentapetalae</taxon>
        <taxon>rosids</taxon>
        <taxon>fabids</taxon>
        <taxon>Malpighiales</taxon>
        <taxon>Salicaceae</taxon>
        <taxon>Flacourtieae</taxon>
        <taxon>Dovyalis</taxon>
    </lineage>
</organism>
<evidence type="ECO:0000313" key="2">
    <source>
        <dbReference type="EMBL" id="CAK7355372.1"/>
    </source>
</evidence>
<protein>
    <submittedName>
        <fullName evidence="2">Uncharacterized protein</fullName>
    </submittedName>
</protein>
<feature type="compositionally biased region" description="Basic and acidic residues" evidence="1">
    <location>
        <begin position="10"/>
        <end position="25"/>
    </location>
</feature>
<gene>
    <name evidence="2" type="ORF">DCAF_LOCUS25632</name>
</gene>
<dbReference type="Proteomes" id="UP001314170">
    <property type="component" value="Unassembled WGS sequence"/>
</dbReference>
<proteinExistence type="predicted"/>
<evidence type="ECO:0000313" key="3">
    <source>
        <dbReference type="Proteomes" id="UP001314170"/>
    </source>
</evidence>